<feature type="modified residue" description="N6-lipoyllysine" evidence="3 4">
    <location>
        <position position="65"/>
    </location>
</feature>
<dbReference type="GO" id="GO:0005960">
    <property type="term" value="C:glycine cleavage complex"/>
    <property type="evidence" value="ECO:0007669"/>
    <property type="project" value="InterPro"/>
</dbReference>
<name>A0A6I5RM94_9PSED</name>
<dbReference type="GO" id="GO:0019464">
    <property type="term" value="P:glycine decarboxylation via glycine cleavage system"/>
    <property type="evidence" value="ECO:0007669"/>
    <property type="project" value="UniProtKB-UniRule"/>
</dbReference>
<keyword evidence="2 3" id="KW-0450">Lipoyl</keyword>
<comment type="similarity">
    <text evidence="1 3">Belongs to the GcvH family.</text>
</comment>
<comment type="cofactor">
    <cofactor evidence="3">
        <name>(R)-lipoate</name>
        <dbReference type="ChEBI" id="CHEBI:83088"/>
    </cofactor>
    <text evidence="3">Binds 1 lipoyl cofactor covalently.</text>
</comment>
<evidence type="ECO:0000259" key="5">
    <source>
        <dbReference type="PROSITE" id="PS50968"/>
    </source>
</evidence>
<evidence type="ECO:0000256" key="2">
    <source>
        <dbReference type="ARBA" id="ARBA00022823"/>
    </source>
</evidence>
<evidence type="ECO:0000313" key="7">
    <source>
        <dbReference type="Proteomes" id="UP000471751"/>
    </source>
</evidence>
<dbReference type="InterPro" id="IPR002930">
    <property type="entry name" value="GCV_H"/>
</dbReference>
<comment type="subunit">
    <text evidence="3">The glycine cleavage system is composed of four proteins: P, T, L and H.</text>
</comment>
<evidence type="ECO:0000313" key="6">
    <source>
        <dbReference type="EMBL" id="NES08795.1"/>
    </source>
</evidence>
<dbReference type="InterPro" id="IPR011053">
    <property type="entry name" value="Single_hybrid_motif"/>
</dbReference>
<dbReference type="NCBIfam" id="TIGR00527">
    <property type="entry name" value="gcvH"/>
    <property type="match status" value="1"/>
</dbReference>
<accession>A0A6I5RM94</accession>
<dbReference type="PANTHER" id="PTHR11715">
    <property type="entry name" value="GLYCINE CLEAVAGE SYSTEM H PROTEIN"/>
    <property type="match status" value="1"/>
</dbReference>
<dbReference type="NCBIfam" id="NF002270">
    <property type="entry name" value="PRK01202.1"/>
    <property type="match status" value="1"/>
</dbReference>
<proteinExistence type="inferred from homology"/>
<dbReference type="GO" id="GO:0009249">
    <property type="term" value="P:protein lipoylation"/>
    <property type="evidence" value="ECO:0007669"/>
    <property type="project" value="TreeGrafter"/>
</dbReference>
<dbReference type="InterPro" id="IPR003016">
    <property type="entry name" value="2-oxoA_DH_lipoyl-BS"/>
</dbReference>
<keyword evidence="7" id="KW-1185">Reference proteome</keyword>
<evidence type="ECO:0000256" key="4">
    <source>
        <dbReference type="PIRSR" id="PIRSR617453-50"/>
    </source>
</evidence>
<dbReference type="PROSITE" id="PS50968">
    <property type="entry name" value="BIOTINYL_LIPOYL"/>
    <property type="match status" value="1"/>
</dbReference>
<gene>
    <name evidence="3 6" type="primary">gcvH</name>
    <name evidence="6" type="ORF">G3O07_02100</name>
</gene>
<organism evidence="6 7">
    <name type="scientific">Pseudomonas laurentiana</name>
    <dbReference type="NCBI Taxonomy" id="2364649"/>
    <lineage>
        <taxon>Bacteria</taxon>
        <taxon>Pseudomonadati</taxon>
        <taxon>Pseudomonadota</taxon>
        <taxon>Gammaproteobacteria</taxon>
        <taxon>Pseudomonadales</taxon>
        <taxon>Pseudomonadaceae</taxon>
        <taxon>Pseudomonas</taxon>
    </lineage>
</organism>
<dbReference type="InterPro" id="IPR033753">
    <property type="entry name" value="GCV_H/Fam206"/>
</dbReference>
<dbReference type="Proteomes" id="UP000471751">
    <property type="component" value="Unassembled WGS sequence"/>
</dbReference>
<evidence type="ECO:0000256" key="3">
    <source>
        <dbReference type="HAMAP-Rule" id="MF_00272"/>
    </source>
</evidence>
<protein>
    <recommendedName>
        <fullName evidence="3">Glycine cleavage system H protein</fullName>
    </recommendedName>
</protein>
<feature type="domain" description="Lipoyl-binding" evidence="5">
    <location>
        <begin position="24"/>
        <end position="105"/>
    </location>
</feature>
<dbReference type="InterPro" id="IPR000089">
    <property type="entry name" value="Biotin_lipoyl"/>
</dbReference>
<dbReference type="EMBL" id="JAAHBT010000018">
    <property type="protein sequence ID" value="NES08795.1"/>
    <property type="molecule type" value="Genomic_DNA"/>
</dbReference>
<dbReference type="AlphaFoldDB" id="A0A6I5RM94"/>
<dbReference type="RefSeq" id="WP_163932012.1">
    <property type="nucleotide sequence ID" value="NZ_BMQU01000001.1"/>
</dbReference>
<dbReference type="Pfam" id="PF01597">
    <property type="entry name" value="GCV_H"/>
    <property type="match status" value="1"/>
</dbReference>
<dbReference type="InterPro" id="IPR017453">
    <property type="entry name" value="GCV_H_sub"/>
</dbReference>
<dbReference type="GO" id="GO:0005829">
    <property type="term" value="C:cytosol"/>
    <property type="evidence" value="ECO:0007669"/>
    <property type="project" value="TreeGrafter"/>
</dbReference>
<dbReference type="CDD" id="cd06848">
    <property type="entry name" value="GCS_H"/>
    <property type="match status" value="1"/>
</dbReference>
<dbReference type="Gene3D" id="2.40.50.100">
    <property type="match status" value="1"/>
</dbReference>
<sequence length="127" mass="13339">MSDIPAELRFAESHEWARLEADGSVTVGISDHAQEALGDVVFVELTEVGMVFAAGDTAGVVESVKAASDIYAPISGEVIAVNEDLSDSPESLNSDPYGAWIFKLKPSNPAELDKLLDAAGYKAAIGE</sequence>
<comment type="function">
    <text evidence="3">The glycine cleavage system catalyzes the degradation of glycine. The H protein shuttles the methylamine group of glycine from the P protein to the T protein.</text>
</comment>
<dbReference type="PANTHER" id="PTHR11715:SF3">
    <property type="entry name" value="GLYCINE CLEAVAGE SYSTEM H PROTEIN-RELATED"/>
    <property type="match status" value="1"/>
</dbReference>
<dbReference type="HAMAP" id="MF_00272">
    <property type="entry name" value="GcvH"/>
    <property type="match status" value="1"/>
</dbReference>
<reference evidence="6 7" key="1">
    <citation type="submission" date="2020-02" db="EMBL/GenBank/DDBJ databases">
        <title>Broccoli isolated Pseudomonas sp.</title>
        <authorList>
            <person name="Fujikawa T."/>
            <person name="Sawada H."/>
        </authorList>
    </citation>
    <scope>NUCLEOTIDE SEQUENCE [LARGE SCALE GENOMIC DNA]</scope>
    <source>
        <strain evidence="6 7">JCM 32154</strain>
    </source>
</reference>
<evidence type="ECO:0000256" key="1">
    <source>
        <dbReference type="ARBA" id="ARBA00009249"/>
    </source>
</evidence>
<dbReference type="SUPFAM" id="SSF51230">
    <property type="entry name" value="Single hybrid motif"/>
    <property type="match status" value="1"/>
</dbReference>
<comment type="caution">
    <text evidence="6">The sequence shown here is derived from an EMBL/GenBank/DDBJ whole genome shotgun (WGS) entry which is preliminary data.</text>
</comment>
<dbReference type="PROSITE" id="PS00189">
    <property type="entry name" value="LIPOYL"/>
    <property type="match status" value="1"/>
</dbReference>